<comment type="caution">
    <text evidence="1">The sequence shown here is derived from an EMBL/GenBank/DDBJ whole genome shotgun (WGS) entry which is preliminary data.</text>
</comment>
<dbReference type="GeneID" id="40334450"/>
<evidence type="ECO:0000313" key="2">
    <source>
        <dbReference type="Proteomes" id="UP000283634"/>
    </source>
</evidence>
<sequence>MFRRSGDGLYVSSVIGIAGRDAVLLLLAYGRAFYAVIGTTFRKPTAQFALQRRAAMDWGTHGRRGAVLRLPGPRRLCVSHGGHCAAHVAAGSRHLGSVPGLYFVCRVVLGVELTSRRGALLQCGCGEGARRRGRQDARQAYLQLQLVPDRSGELTDGTGRMTAAPRQCDTNVPIAEGAGKGSGSACLMPCAPSWKILIDFVVLCLL</sequence>
<keyword evidence="2" id="KW-1185">Reference proteome</keyword>
<organism evidence="1 2">
    <name type="scientific">Trypanosoma rangeli</name>
    <dbReference type="NCBI Taxonomy" id="5698"/>
    <lineage>
        <taxon>Eukaryota</taxon>
        <taxon>Discoba</taxon>
        <taxon>Euglenozoa</taxon>
        <taxon>Kinetoplastea</taxon>
        <taxon>Metakinetoplastina</taxon>
        <taxon>Trypanosomatida</taxon>
        <taxon>Trypanosomatidae</taxon>
        <taxon>Trypanosoma</taxon>
        <taxon>Herpetosoma</taxon>
    </lineage>
</organism>
<dbReference type="RefSeq" id="XP_029233029.1">
    <property type="nucleotide sequence ID" value="XM_029387131.1"/>
</dbReference>
<dbReference type="Proteomes" id="UP000283634">
    <property type="component" value="Unassembled WGS sequence"/>
</dbReference>
<evidence type="ECO:0000313" key="1">
    <source>
        <dbReference type="EMBL" id="RNE94893.1"/>
    </source>
</evidence>
<name>A0A3R7M2F2_TRYRA</name>
<reference evidence="1 2" key="1">
    <citation type="journal article" date="2018" name="BMC Genomics">
        <title>Genomic comparison of Trypanosoma conorhini and Trypanosoma rangeli to Trypanosoma cruzi strains of high and low virulence.</title>
        <authorList>
            <person name="Bradwell K.R."/>
            <person name="Koparde V.N."/>
            <person name="Matveyev A.V."/>
            <person name="Serrano M.G."/>
            <person name="Alves J.M."/>
            <person name="Parikh H."/>
            <person name="Huang B."/>
            <person name="Lee V."/>
            <person name="Espinosa-Alvarez O."/>
            <person name="Ortiz P.A."/>
            <person name="Costa-Martins A.G."/>
            <person name="Teixeira M.M."/>
            <person name="Buck G.A."/>
        </authorList>
    </citation>
    <scope>NUCLEOTIDE SEQUENCE [LARGE SCALE GENOMIC DNA]</scope>
    <source>
        <strain evidence="1 2">AM80</strain>
    </source>
</reference>
<dbReference type="EMBL" id="MKGL01001023">
    <property type="protein sequence ID" value="RNE94893.1"/>
    <property type="molecule type" value="Genomic_DNA"/>
</dbReference>
<accession>A0A3R7M2F2</accession>
<proteinExistence type="predicted"/>
<protein>
    <submittedName>
        <fullName evidence="1">Uncharacterized protein</fullName>
    </submittedName>
</protein>
<dbReference type="AlphaFoldDB" id="A0A3R7M2F2"/>
<gene>
    <name evidence="1" type="ORF">TraAM80_10517</name>
</gene>